<name>A0AAE0NTM5_9PEZI</name>
<feature type="domain" description="Heterokaryon incompatibility" evidence="1">
    <location>
        <begin position="192"/>
        <end position="350"/>
    </location>
</feature>
<keyword evidence="3" id="KW-1185">Reference proteome</keyword>
<dbReference type="PANTHER" id="PTHR24148:SF81">
    <property type="entry name" value="HETEROKARYON INCOMPATIBILITY DOMAIN-CONTAINING PROTEIN"/>
    <property type="match status" value="1"/>
</dbReference>
<dbReference type="AlphaFoldDB" id="A0AAE0NTM5"/>
<evidence type="ECO:0000313" key="2">
    <source>
        <dbReference type="EMBL" id="KAK3387484.1"/>
    </source>
</evidence>
<protein>
    <submittedName>
        <fullName evidence="2">Heterokaryon incompatibility protein-domain-containing protein</fullName>
    </submittedName>
</protein>
<evidence type="ECO:0000259" key="1">
    <source>
        <dbReference type="Pfam" id="PF06985"/>
    </source>
</evidence>
<gene>
    <name evidence="2" type="ORF">B0H63DRAFT_158474</name>
</gene>
<dbReference type="InterPro" id="IPR052895">
    <property type="entry name" value="HetReg/Transcr_Mod"/>
</dbReference>
<accession>A0AAE0NTM5</accession>
<sequence length="922" mass="104704">MTLLSLPSQGFPRNSLQHSLNCYERILLASHAAMDSWHDASCSRPDVSLVGDVPYCMGCGSLPSSDNIKSDQTPITPLFPTGKRADLALRWPSSVQYSSTCIGVDGEDLSSLLAEVVGDPSLGNIADVSPSYSPGLTKGSYPFSRKRNSSGHHSTELSEGDSIRILRLNGGKDSEPLHGTLEVVHLKYFPEYEALSYTWADASGDVSRTKKLYLGKDWSIFPITSNCEAALLSLRFPNRERRIWVDAICINQASTFERSCQVQLMPIIYATAQRVLVYLGPESPEMNTQLLRMHTYRKTGREWGEVVSQNVQSQWRKPTKPYQLGWGKEWDEMNPRLKRHYFFRCWIIQEIAAAKMALVTNDGKDWHAWPIFHNEINPGAFLPWIGHFKRQAYKTPDDLFQLVIDSWTAQAGDPRDKVFALLGVISGAAADGLAADYSLSVEHIYTGFASFALFKHGVAAVLKYAGGYAKLETLPSWVPDWHLLSEDWDVMSQINLFHSELTQSGIAGDSRISMDRTDAVRWPWVSDLEPAPPSEPVIHGPTGSLRLPGVKIAELSKGYMMKVSPQGFVIFEGVLFIAAPPNARNEDEVYLLNGLESPVILRRKLSERDDILSFVGLCYVRIQTGITTSTKPPTPGMTLNIVNLHEWSYLPYMRLYNGRDEPNNFSNIRSILLRMCERRQEDYEEPEIELVEELGRRVEVFWMTYLQKHWPALVLAPWARRIDIMAPAIEMLGELKGALESELSTRNDILRQIEEYQRLEGHLRDNLRDEMRARTAQLNALSRSLHVKSLGQNDQNFRAQDIRDTVWKSLFARPGQGLAPRDHNEDYYPKWYSTSYRDNETQWYELLRDQAIVEVDESASDGQHTYDTFARVNLEDARGWRDSLSIAMMEVELTKRSMEALMKQRKHYAGLTQAGWKPIIIV</sequence>
<proteinExistence type="predicted"/>
<dbReference type="PANTHER" id="PTHR24148">
    <property type="entry name" value="ANKYRIN REPEAT DOMAIN-CONTAINING PROTEIN 39 HOMOLOG-RELATED"/>
    <property type="match status" value="1"/>
</dbReference>
<dbReference type="Proteomes" id="UP001285441">
    <property type="component" value="Unassembled WGS sequence"/>
</dbReference>
<evidence type="ECO:0000313" key="3">
    <source>
        <dbReference type="Proteomes" id="UP001285441"/>
    </source>
</evidence>
<reference evidence="2" key="2">
    <citation type="submission" date="2023-06" db="EMBL/GenBank/DDBJ databases">
        <authorList>
            <consortium name="Lawrence Berkeley National Laboratory"/>
            <person name="Haridas S."/>
            <person name="Hensen N."/>
            <person name="Bonometti L."/>
            <person name="Westerberg I."/>
            <person name="Brannstrom I.O."/>
            <person name="Guillou S."/>
            <person name="Cros-Aarteil S."/>
            <person name="Calhoun S."/>
            <person name="Kuo A."/>
            <person name="Mondo S."/>
            <person name="Pangilinan J."/>
            <person name="Riley R."/>
            <person name="LaButti K."/>
            <person name="Andreopoulos B."/>
            <person name="Lipzen A."/>
            <person name="Chen C."/>
            <person name="Yanf M."/>
            <person name="Daum C."/>
            <person name="Ng V."/>
            <person name="Clum A."/>
            <person name="Steindorff A."/>
            <person name="Ohm R."/>
            <person name="Martin F."/>
            <person name="Silar P."/>
            <person name="Natvig D."/>
            <person name="Lalanne C."/>
            <person name="Gautier V."/>
            <person name="Ament-velasquez S.L."/>
            <person name="Kruys A."/>
            <person name="Hutchinson M.I."/>
            <person name="Powell A.J."/>
            <person name="Barry K."/>
            <person name="Miller A.N."/>
            <person name="Grigoriev I.V."/>
            <person name="Debuchy R."/>
            <person name="Gladieux P."/>
            <person name="Thoren M.H."/>
            <person name="Johannesson H."/>
        </authorList>
    </citation>
    <scope>NUCLEOTIDE SEQUENCE</scope>
    <source>
        <strain evidence="2">CBS 232.78</strain>
    </source>
</reference>
<organism evidence="2 3">
    <name type="scientific">Podospora didyma</name>
    <dbReference type="NCBI Taxonomy" id="330526"/>
    <lineage>
        <taxon>Eukaryota</taxon>
        <taxon>Fungi</taxon>
        <taxon>Dikarya</taxon>
        <taxon>Ascomycota</taxon>
        <taxon>Pezizomycotina</taxon>
        <taxon>Sordariomycetes</taxon>
        <taxon>Sordariomycetidae</taxon>
        <taxon>Sordariales</taxon>
        <taxon>Podosporaceae</taxon>
        <taxon>Podospora</taxon>
    </lineage>
</organism>
<reference evidence="2" key="1">
    <citation type="journal article" date="2023" name="Mol. Phylogenet. Evol.">
        <title>Genome-scale phylogeny and comparative genomics of the fungal order Sordariales.</title>
        <authorList>
            <person name="Hensen N."/>
            <person name="Bonometti L."/>
            <person name="Westerberg I."/>
            <person name="Brannstrom I.O."/>
            <person name="Guillou S."/>
            <person name="Cros-Aarteil S."/>
            <person name="Calhoun S."/>
            <person name="Haridas S."/>
            <person name="Kuo A."/>
            <person name="Mondo S."/>
            <person name="Pangilinan J."/>
            <person name="Riley R."/>
            <person name="LaButti K."/>
            <person name="Andreopoulos B."/>
            <person name="Lipzen A."/>
            <person name="Chen C."/>
            <person name="Yan M."/>
            <person name="Daum C."/>
            <person name="Ng V."/>
            <person name="Clum A."/>
            <person name="Steindorff A."/>
            <person name="Ohm R.A."/>
            <person name="Martin F."/>
            <person name="Silar P."/>
            <person name="Natvig D.O."/>
            <person name="Lalanne C."/>
            <person name="Gautier V."/>
            <person name="Ament-Velasquez S.L."/>
            <person name="Kruys A."/>
            <person name="Hutchinson M.I."/>
            <person name="Powell A.J."/>
            <person name="Barry K."/>
            <person name="Miller A.N."/>
            <person name="Grigoriev I.V."/>
            <person name="Debuchy R."/>
            <person name="Gladieux P."/>
            <person name="Hiltunen Thoren M."/>
            <person name="Johannesson H."/>
        </authorList>
    </citation>
    <scope>NUCLEOTIDE SEQUENCE</scope>
    <source>
        <strain evidence="2">CBS 232.78</strain>
    </source>
</reference>
<dbReference type="InterPro" id="IPR010730">
    <property type="entry name" value="HET"/>
</dbReference>
<dbReference type="Pfam" id="PF06985">
    <property type="entry name" value="HET"/>
    <property type="match status" value="1"/>
</dbReference>
<comment type="caution">
    <text evidence="2">The sequence shown here is derived from an EMBL/GenBank/DDBJ whole genome shotgun (WGS) entry which is preliminary data.</text>
</comment>
<dbReference type="EMBL" id="JAULSW010000003">
    <property type="protein sequence ID" value="KAK3387484.1"/>
    <property type="molecule type" value="Genomic_DNA"/>
</dbReference>